<keyword evidence="4" id="KW-1185">Reference proteome</keyword>
<feature type="region of interest" description="Disordered" evidence="1">
    <location>
        <begin position="1"/>
        <end position="44"/>
    </location>
</feature>
<dbReference type="InterPro" id="IPR007529">
    <property type="entry name" value="Znf_HIT"/>
</dbReference>
<evidence type="ECO:0000256" key="1">
    <source>
        <dbReference type="SAM" id="MobiDB-lite"/>
    </source>
</evidence>
<dbReference type="PANTHER" id="PTHR21561">
    <property type="entry name" value="INO80 COMPLEX SUBUNIT B"/>
    <property type="match status" value="1"/>
</dbReference>
<dbReference type="GO" id="GO:0006338">
    <property type="term" value="P:chromatin remodeling"/>
    <property type="evidence" value="ECO:0007669"/>
    <property type="project" value="InterPro"/>
</dbReference>
<dbReference type="SMART" id="SM01406">
    <property type="entry name" value="PAPA-1"/>
    <property type="match status" value="1"/>
</dbReference>
<feature type="region of interest" description="Disordered" evidence="1">
    <location>
        <begin position="223"/>
        <end position="247"/>
    </location>
</feature>
<dbReference type="CDD" id="cd23021">
    <property type="entry name" value="zf-HIT_IN80B"/>
    <property type="match status" value="1"/>
</dbReference>
<reference evidence="4" key="1">
    <citation type="journal article" date="2016" name="Nature">
        <title>The genome of the seagrass Zostera marina reveals angiosperm adaptation to the sea.</title>
        <authorList>
            <person name="Olsen J.L."/>
            <person name="Rouze P."/>
            <person name="Verhelst B."/>
            <person name="Lin Y.-C."/>
            <person name="Bayer T."/>
            <person name="Collen J."/>
            <person name="Dattolo E."/>
            <person name="De Paoli E."/>
            <person name="Dittami S."/>
            <person name="Maumus F."/>
            <person name="Michel G."/>
            <person name="Kersting A."/>
            <person name="Lauritano C."/>
            <person name="Lohaus R."/>
            <person name="Toepel M."/>
            <person name="Tonon T."/>
            <person name="Vanneste K."/>
            <person name="Amirebrahimi M."/>
            <person name="Brakel J."/>
            <person name="Bostroem C."/>
            <person name="Chovatia M."/>
            <person name="Grimwood J."/>
            <person name="Jenkins J.W."/>
            <person name="Jueterbock A."/>
            <person name="Mraz A."/>
            <person name="Stam W.T."/>
            <person name="Tice H."/>
            <person name="Bornberg-Bauer E."/>
            <person name="Green P.J."/>
            <person name="Pearson G.A."/>
            <person name="Procaccini G."/>
            <person name="Duarte C.M."/>
            <person name="Schmutz J."/>
            <person name="Reusch T.B.H."/>
            <person name="Van de Peer Y."/>
        </authorList>
    </citation>
    <scope>NUCLEOTIDE SEQUENCE [LARGE SCALE GENOMIC DNA]</scope>
    <source>
        <strain evidence="4">cv. Finnish</strain>
    </source>
</reference>
<evidence type="ECO:0000313" key="4">
    <source>
        <dbReference type="Proteomes" id="UP000036987"/>
    </source>
</evidence>
<feature type="domain" description="INO80 complex subunit B-like conserved region" evidence="2">
    <location>
        <begin position="257"/>
        <end position="343"/>
    </location>
</feature>
<feature type="region of interest" description="Disordered" evidence="1">
    <location>
        <begin position="156"/>
        <end position="197"/>
    </location>
</feature>
<feature type="region of interest" description="Disordered" evidence="1">
    <location>
        <begin position="95"/>
        <end position="129"/>
    </location>
</feature>
<proteinExistence type="predicted"/>
<evidence type="ECO:0000313" key="3">
    <source>
        <dbReference type="EMBL" id="KMZ62658.1"/>
    </source>
</evidence>
<feature type="compositionally biased region" description="Basic residues" evidence="1">
    <location>
        <begin position="10"/>
        <end position="24"/>
    </location>
</feature>
<comment type="caution">
    <text evidence="3">The sequence shown here is derived from an EMBL/GenBank/DDBJ whole genome shotgun (WGS) entry which is preliminary data.</text>
</comment>
<accession>A0A0K9P112</accession>
<feature type="compositionally biased region" description="Basic residues" evidence="1">
    <location>
        <begin position="161"/>
        <end position="174"/>
    </location>
</feature>
<name>A0A0K9P112_ZOSMR</name>
<dbReference type="EMBL" id="LFYR01001330">
    <property type="protein sequence ID" value="KMZ62658.1"/>
    <property type="molecule type" value="Genomic_DNA"/>
</dbReference>
<dbReference type="PANTHER" id="PTHR21561:SF25">
    <property type="entry name" value="OS03G0811500 PROTEIN"/>
    <property type="match status" value="1"/>
</dbReference>
<protein>
    <submittedName>
        <fullName evidence="3">HIT zinc finger protein</fullName>
    </submittedName>
</protein>
<dbReference type="STRING" id="29655.A0A0K9P112"/>
<dbReference type="Pfam" id="PF04795">
    <property type="entry name" value="PAPA-1"/>
    <property type="match status" value="1"/>
</dbReference>
<dbReference type="Proteomes" id="UP000036987">
    <property type="component" value="Unassembled WGS sequence"/>
</dbReference>
<evidence type="ECO:0000259" key="2">
    <source>
        <dbReference type="SMART" id="SM01406"/>
    </source>
</evidence>
<dbReference type="Pfam" id="PF04438">
    <property type="entry name" value="zf-HIT"/>
    <property type="match status" value="1"/>
</dbReference>
<feature type="compositionally biased region" description="Acidic residues" evidence="1">
    <location>
        <begin position="179"/>
        <end position="197"/>
    </location>
</feature>
<dbReference type="GO" id="GO:0031011">
    <property type="term" value="C:Ino80 complex"/>
    <property type="evidence" value="ECO:0000318"/>
    <property type="project" value="GO_Central"/>
</dbReference>
<dbReference type="InterPro" id="IPR006880">
    <property type="entry name" value="INO80B_C"/>
</dbReference>
<gene>
    <name evidence="3" type="ORF">ZOSMA_44G00580</name>
</gene>
<dbReference type="AlphaFoldDB" id="A0A0K9P112"/>
<organism evidence="3 4">
    <name type="scientific">Zostera marina</name>
    <name type="common">Eelgrass</name>
    <dbReference type="NCBI Taxonomy" id="29655"/>
    <lineage>
        <taxon>Eukaryota</taxon>
        <taxon>Viridiplantae</taxon>
        <taxon>Streptophyta</taxon>
        <taxon>Embryophyta</taxon>
        <taxon>Tracheophyta</taxon>
        <taxon>Spermatophyta</taxon>
        <taxon>Magnoliopsida</taxon>
        <taxon>Liliopsida</taxon>
        <taxon>Zosteraceae</taxon>
        <taxon>Zostera</taxon>
    </lineage>
</organism>
<dbReference type="InterPro" id="IPR029523">
    <property type="entry name" value="INO80B/Ies2"/>
</dbReference>
<dbReference type="OrthoDB" id="2021186at2759"/>
<sequence length="399" mass="46221">MDLWNDARFNTKKQRSSRKRRRNPFRFLYNDPHPSECVPIGSPDQKTSLRKLKIKMNGVTHVVNTKSNLVKTGIKTSNPSTPDPNLQKKENIIRLSAKKNTIKPIPKTTSLKKHRLNDEEDGKDDQVDQYLEKLQRSKDRKKLSRYQVDDDFDLSHECKGQKNKSARSYKKSRNANHTEEEEKEEEEEEEEEEQAEEFEFSMLIDERKEMSLTTRQRSLRFSKDGISGNQTRGLIEFPDGLPSAPSRRKKCQLSEVEKQLKKTEAAMKRRTQLEKAAKELEAQTIKKILRGSDSSRKKREAKLQDMQEKMEKERIERYKAVPSNTVRCVSGPSGMTLTFANDFDISTIFNSKPCSYPPPREKCAGPSCTNPYKYMDSKSNLPLCSLHCYKAVQQNTMDQ</sequence>